<dbReference type="GeneID" id="70236930"/>
<dbReference type="AlphaFoldDB" id="A0A9P8P1T0"/>
<keyword evidence="2" id="KW-1133">Transmembrane helix</keyword>
<keyword evidence="2" id="KW-0472">Membrane</keyword>
<reference evidence="3" key="1">
    <citation type="journal article" date="2021" name="Open Biol.">
        <title>Shared evolutionary footprints suggest mitochondrial oxidative damage underlies multiple complex I losses in fungi.</title>
        <authorList>
            <person name="Schikora-Tamarit M.A."/>
            <person name="Marcet-Houben M."/>
            <person name="Nosek J."/>
            <person name="Gabaldon T."/>
        </authorList>
    </citation>
    <scope>NUCLEOTIDE SEQUENCE</scope>
    <source>
        <strain evidence="3">CBS6075</strain>
    </source>
</reference>
<keyword evidence="4" id="KW-1185">Reference proteome</keyword>
<dbReference type="RefSeq" id="XP_046059901.1">
    <property type="nucleotide sequence ID" value="XM_046206100.1"/>
</dbReference>
<evidence type="ECO:0000313" key="3">
    <source>
        <dbReference type="EMBL" id="KAH3663565.1"/>
    </source>
</evidence>
<dbReference type="Proteomes" id="UP000769157">
    <property type="component" value="Unassembled WGS sequence"/>
</dbReference>
<dbReference type="EMBL" id="JAEUBE010000366">
    <property type="protein sequence ID" value="KAH3663565.1"/>
    <property type="molecule type" value="Genomic_DNA"/>
</dbReference>
<comment type="caution">
    <text evidence="3">The sequence shown here is derived from an EMBL/GenBank/DDBJ whole genome shotgun (WGS) entry which is preliminary data.</text>
</comment>
<feature type="region of interest" description="Disordered" evidence="1">
    <location>
        <begin position="85"/>
        <end position="119"/>
    </location>
</feature>
<name>A0A9P8P1T0_9ASCO</name>
<gene>
    <name evidence="3" type="ORF">OGAPHI_004966</name>
</gene>
<keyword evidence="2" id="KW-0812">Transmembrane</keyword>
<evidence type="ECO:0000256" key="2">
    <source>
        <dbReference type="SAM" id="Phobius"/>
    </source>
</evidence>
<evidence type="ECO:0000256" key="1">
    <source>
        <dbReference type="SAM" id="MobiDB-lite"/>
    </source>
</evidence>
<evidence type="ECO:0000313" key="4">
    <source>
        <dbReference type="Proteomes" id="UP000769157"/>
    </source>
</evidence>
<sequence>MYIWGVGTWAIDDHWQRNRSFQSLDQQLRAEHVRVSGDGEHADQVEEQTNSMVLAELFGQCGNFLGSLLASLGLRKVLQSEPFSLESRANRQQPQVVDKSRYGRNGQQGKSGGWNRVWGSETNNYRTNRLGQEMDRKQLGLQKTKLLTWQHLESSHGRDERVERGRTKNIGSVVGSRGVITATFWRVSAHKHRARVVDLVDVLLGLFDLQDQVLRSVSVAHVQSVVIRFDCDRGRVGNTLAHNIDPRQLEGLAVDSVVDLVDLLGCHVHGDQNHLRVDTVFCLGQQVRGNKVWVGVLVGDNEHLRRPSRHVDGTHGARVVRNKHLGSSDKLVTRSHDLVALWHRLCSIGHCSNSLRTSSKNNTLSSHLVCNQKTPGHVSTVRVSVWFWAAWNFLMLAKEMSMASLMSSVTFIISSGNGAFSTGEASSTLSNLAVSSTNAESPSFLTFSTIGVTRFMMSADFWIGLCKHWSISALVAVVASTRPITIRADSSTFFGSGLVSFFGSSLTYFGLASPFLLVTFNDLRSRFLSISVNETSYLTHLVRAK</sequence>
<reference evidence="3" key="2">
    <citation type="submission" date="2021-01" db="EMBL/GenBank/DDBJ databases">
        <authorList>
            <person name="Schikora-Tamarit M.A."/>
        </authorList>
    </citation>
    <scope>NUCLEOTIDE SEQUENCE</scope>
    <source>
        <strain evidence="3">CBS6075</strain>
    </source>
</reference>
<accession>A0A9P8P1T0</accession>
<feature type="transmembrane region" description="Helical" evidence="2">
    <location>
        <begin position="493"/>
        <end position="518"/>
    </location>
</feature>
<protein>
    <submittedName>
        <fullName evidence="3">Uncharacterized protein</fullName>
    </submittedName>
</protein>
<proteinExistence type="predicted"/>
<organism evidence="3 4">
    <name type="scientific">Ogataea philodendri</name>
    <dbReference type="NCBI Taxonomy" id="1378263"/>
    <lineage>
        <taxon>Eukaryota</taxon>
        <taxon>Fungi</taxon>
        <taxon>Dikarya</taxon>
        <taxon>Ascomycota</taxon>
        <taxon>Saccharomycotina</taxon>
        <taxon>Pichiomycetes</taxon>
        <taxon>Pichiales</taxon>
        <taxon>Pichiaceae</taxon>
        <taxon>Ogataea</taxon>
    </lineage>
</organism>